<name>A0A2N9JLA8_9ACTN</name>
<dbReference type="Pfam" id="PF00756">
    <property type="entry name" value="Esterase"/>
    <property type="match status" value="1"/>
</dbReference>
<dbReference type="SUPFAM" id="SSF53474">
    <property type="entry name" value="alpha/beta-Hydrolases"/>
    <property type="match status" value="1"/>
</dbReference>
<protein>
    <submittedName>
        <fullName evidence="1">Esterase/lipase superfamily enzyme</fullName>
    </submittedName>
</protein>
<dbReference type="EMBL" id="LT985188">
    <property type="protein sequence ID" value="SPD88372.1"/>
    <property type="molecule type" value="Genomic_DNA"/>
</dbReference>
<sequence>MDRYLVELDAPGLAHRGTVIRYGHWGRPVVVFPSEAGRAWDYENNGMVAAVQPLIDAGRIKLYCVDSFDRYTWSDSWLPLEERARRHGAYASWITEQVAGFIGADTPGAGDAIVTGCSLGAYHALQFALTRADLFPVAICLSGNYDPTTWRAWGDRGDAAYFANPTHYVPNLGGDHLDWLRSRFFGILVAGQGAWETHPTGALPSTRHMGHLLAEKGLNHELQLWGHDVSHDWHWWQRQIAEYLPRFC</sequence>
<dbReference type="OrthoDB" id="9775130at2"/>
<keyword evidence="2" id="KW-1185">Reference proteome</keyword>
<gene>
    <name evidence="1" type="ORF">MPLG2_3342</name>
</gene>
<dbReference type="Proteomes" id="UP000238164">
    <property type="component" value="Chromosome 1"/>
</dbReference>
<dbReference type="Gene3D" id="3.40.50.1820">
    <property type="entry name" value="alpha/beta hydrolase"/>
    <property type="match status" value="1"/>
</dbReference>
<dbReference type="KEGG" id="mgg:MPLG2_3342"/>
<dbReference type="RefSeq" id="WP_105186899.1">
    <property type="nucleotide sequence ID" value="NZ_BAAAGO010000001.1"/>
</dbReference>
<evidence type="ECO:0000313" key="2">
    <source>
        <dbReference type="Proteomes" id="UP000238164"/>
    </source>
</evidence>
<dbReference type="AlphaFoldDB" id="A0A2N9JLA8"/>
<proteinExistence type="predicted"/>
<organism evidence="1 2">
    <name type="scientific">Micropruina glycogenica</name>
    <dbReference type="NCBI Taxonomy" id="75385"/>
    <lineage>
        <taxon>Bacteria</taxon>
        <taxon>Bacillati</taxon>
        <taxon>Actinomycetota</taxon>
        <taxon>Actinomycetes</taxon>
        <taxon>Propionibacteriales</taxon>
        <taxon>Nocardioidaceae</taxon>
        <taxon>Micropruina</taxon>
    </lineage>
</organism>
<reference evidence="1 2" key="1">
    <citation type="submission" date="2018-02" db="EMBL/GenBank/DDBJ databases">
        <authorList>
            <person name="Cohen D.B."/>
            <person name="Kent A.D."/>
        </authorList>
    </citation>
    <scope>NUCLEOTIDE SEQUENCE [LARGE SCALE GENOMIC DNA]</scope>
    <source>
        <strain evidence="1">1</strain>
    </source>
</reference>
<evidence type="ECO:0000313" key="1">
    <source>
        <dbReference type="EMBL" id="SPD88372.1"/>
    </source>
</evidence>
<accession>A0A2N9JLA8</accession>
<dbReference type="InterPro" id="IPR000801">
    <property type="entry name" value="Esterase-like"/>
</dbReference>
<dbReference type="InterPro" id="IPR029058">
    <property type="entry name" value="AB_hydrolase_fold"/>
</dbReference>